<reference evidence="3 4" key="1">
    <citation type="submission" date="2017-09" db="EMBL/GenBank/DDBJ databases">
        <title>Genomics of the genus Arcobacter.</title>
        <authorList>
            <person name="Perez-Cataluna A."/>
            <person name="Figueras M.J."/>
            <person name="Salas-Masso N."/>
        </authorList>
    </citation>
    <scope>NUCLEOTIDE SEQUENCE [LARGE SCALE GENOMIC DNA]</scope>
    <source>
        <strain evidence="3 4">DSM 18005</strain>
    </source>
</reference>
<dbReference type="GO" id="GO:0016787">
    <property type="term" value="F:hydrolase activity"/>
    <property type="evidence" value="ECO:0007669"/>
    <property type="project" value="UniProtKB-KW"/>
</dbReference>
<sequence length="276" mass="32267">MYKNILLIVLTCFFLTACSFKSHSLKQRVKIIQEELKKDKNLNKTIYKTHNFDIVSLNYETKNCSNLDIYIEGDGLSWIRTDKISSNPTPINPLAMKLFLKEKNKCSIYLARPCQYTFDKRCQNKYWTSHRFSNTIIKTYNEVLNKIKNKKIKKFTLIGYSGGATIASLLATKREDIKLLITVAGNLDTDFWTYTNSYTSLYGSLNPANYTKKLEYISQVHLIGKDDKTVSKEVFFSFYNKFENKKNINFIILDGFTHSKKWISNWNEILKNIKKN</sequence>
<evidence type="ECO:0000256" key="1">
    <source>
        <dbReference type="SAM" id="SignalP"/>
    </source>
</evidence>
<protein>
    <submittedName>
        <fullName evidence="3">Alpha/beta hydrolase</fullName>
    </submittedName>
</protein>
<feature type="domain" description="Serine hydrolase" evidence="2">
    <location>
        <begin position="123"/>
        <end position="246"/>
    </location>
</feature>
<organism evidence="3 4">
    <name type="scientific">Malaciobacter halophilus</name>
    <dbReference type="NCBI Taxonomy" id="197482"/>
    <lineage>
        <taxon>Bacteria</taxon>
        <taxon>Pseudomonadati</taxon>
        <taxon>Campylobacterota</taxon>
        <taxon>Epsilonproteobacteria</taxon>
        <taxon>Campylobacterales</taxon>
        <taxon>Arcobacteraceae</taxon>
        <taxon>Malaciobacter</taxon>
    </lineage>
</organism>
<dbReference type="OrthoDB" id="5451115at2"/>
<proteinExistence type="predicted"/>
<evidence type="ECO:0000313" key="3">
    <source>
        <dbReference type="EMBL" id="PKI80995.1"/>
    </source>
</evidence>
<dbReference type="Gene3D" id="3.40.50.1820">
    <property type="entry name" value="alpha/beta hydrolase"/>
    <property type="match status" value="1"/>
</dbReference>
<name>A0A2N1J355_9BACT</name>
<dbReference type="AlphaFoldDB" id="A0A2N1J355"/>
<feature type="signal peptide" evidence="1">
    <location>
        <begin position="1"/>
        <end position="17"/>
    </location>
</feature>
<evidence type="ECO:0000313" key="4">
    <source>
        <dbReference type="Proteomes" id="UP000233248"/>
    </source>
</evidence>
<feature type="chain" id="PRO_5014806658" evidence="1">
    <location>
        <begin position="18"/>
        <end position="276"/>
    </location>
</feature>
<dbReference type="PROSITE" id="PS51257">
    <property type="entry name" value="PROKAR_LIPOPROTEIN"/>
    <property type="match status" value="1"/>
</dbReference>
<dbReference type="InterPro" id="IPR005645">
    <property type="entry name" value="FSH-like_dom"/>
</dbReference>
<dbReference type="RefSeq" id="WP_101184613.1">
    <property type="nucleotide sequence ID" value="NZ_CP031218.1"/>
</dbReference>
<keyword evidence="3" id="KW-0378">Hydrolase</keyword>
<dbReference type="Proteomes" id="UP000233248">
    <property type="component" value="Unassembled WGS sequence"/>
</dbReference>
<evidence type="ECO:0000259" key="2">
    <source>
        <dbReference type="Pfam" id="PF03959"/>
    </source>
</evidence>
<dbReference type="SUPFAM" id="SSF53474">
    <property type="entry name" value="alpha/beta-Hydrolases"/>
    <property type="match status" value="1"/>
</dbReference>
<comment type="caution">
    <text evidence="3">The sequence shown here is derived from an EMBL/GenBank/DDBJ whole genome shotgun (WGS) entry which is preliminary data.</text>
</comment>
<dbReference type="KEGG" id="ahs:AHALO_1267"/>
<dbReference type="Pfam" id="PF03959">
    <property type="entry name" value="FSH1"/>
    <property type="match status" value="1"/>
</dbReference>
<keyword evidence="4" id="KW-1185">Reference proteome</keyword>
<dbReference type="EMBL" id="NXIF01000025">
    <property type="protein sequence ID" value="PKI80995.1"/>
    <property type="molecule type" value="Genomic_DNA"/>
</dbReference>
<accession>A0A2N1J355</accession>
<dbReference type="InterPro" id="IPR029058">
    <property type="entry name" value="AB_hydrolase_fold"/>
</dbReference>
<keyword evidence="1" id="KW-0732">Signal</keyword>
<gene>
    <name evidence="3" type="ORF">CP960_06530</name>
</gene>